<organism evidence="1 2">
    <name type="scientific">Dubosiella muris</name>
    <dbReference type="NCBI Taxonomy" id="3038133"/>
    <lineage>
        <taxon>Bacteria</taxon>
        <taxon>Bacillati</taxon>
        <taxon>Bacillota</taxon>
        <taxon>Erysipelotrichia</taxon>
        <taxon>Erysipelotrichales</taxon>
        <taxon>Erysipelotrichaceae</taxon>
        <taxon>Dubosiella</taxon>
    </lineage>
</organism>
<comment type="caution">
    <text evidence="1">The sequence shown here is derived from an EMBL/GenBank/DDBJ whole genome shotgun (WGS) entry which is preliminary data.</text>
</comment>
<gene>
    <name evidence="1" type="ORF">E5336_08080</name>
</gene>
<evidence type="ECO:0000313" key="2">
    <source>
        <dbReference type="Proteomes" id="UP000308836"/>
    </source>
</evidence>
<proteinExistence type="predicted"/>
<accession>A0AC61R6H3</accession>
<sequence length="93" mass="10877">MKHIVLIKLKDRTLENQQAVAAILKKMTTKTIPYADSFFVGEDFLDSERSYDVLLEVELQRQDLERYANDPFHVTVKKEFAPYMDHSVTIDVE</sequence>
<keyword evidence="2" id="KW-1185">Reference proteome</keyword>
<dbReference type="Proteomes" id="UP000308836">
    <property type="component" value="Unassembled WGS sequence"/>
</dbReference>
<reference evidence="1" key="1">
    <citation type="submission" date="2019-04" db="EMBL/GenBank/DDBJ databases">
        <title>Microbes associate with the intestines of laboratory mice.</title>
        <authorList>
            <person name="Navarre W."/>
            <person name="Wong E."/>
            <person name="Huang K."/>
            <person name="Tropini C."/>
            <person name="Ng K."/>
            <person name="Yu B."/>
        </authorList>
    </citation>
    <scope>NUCLEOTIDE SEQUENCE</scope>
    <source>
        <strain evidence="1">NM09_H32</strain>
    </source>
</reference>
<dbReference type="EMBL" id="SRYG01000016">
    <property type="protein sequence ID" value="TGY65510.1"/>
    <property type="molecule type" value="Genomic_DNA"/>
</dbReference>
<evidence type="ECO:0000313" key="1">
    <source>
        <dbReference type="EMBL" id="TGY65510.1"/>
    </source>
</evidence>
<protein>
    <submittedName>
        <fullName evidence="1">Dabb family protein</fullName>
    </submittedName>
</protein>
<name>A0AC61R6H3_9FIRM</name>